<dbReference type="SMART" id="SM00248">
    <property type="entry name" value="ANK"/>
    <property type="match status" value="28"/>
</dbReference>
<feature type="repeat" description="ANK" evidence="3">
    <location>
        <begin position="832"/>
        <end position="864"/>
    </location>
</feature>
<organism evidence="6 7">
    <name type="scientific">Colletotrichum asianum</name>
    <dbReference type="NCBI Taxonomy" id="702518"/>
    <lineage>
        <taxon>Eukaryota</taxon>
        <taxon>Fungi</taxon>
        <taxon>Dikarya</taxon>
        <taxon>Ascomycota</taxon>
        <taxon>Pezizomycotina</taxon>
        <taxon>Sordariomycetes</taxon>
        <taxon>Hypocreomycetidae</taxon>
        <taxon>Glomerellales</taxon>
        <taxon>Glomerellaceae</taxon>
        <taxon>Colletotrichum</taxon>
        <taxon>Colletotrichum gloeosporioides species complex</taxon>
    </lineage>
</organism>
<keyword evidence="7" id="KW-1185">Reference proteome</keyword>
<dbReference type="OrthoDB" id="7464126at2759"/>
<dbReference type="Pfam" id="PF12796">
    <property type="entry name" value="Ank_2"/>
    <property type="match status" value="6"/>
</dbReference>
<sequence length="2679" mass="295171">MASIRNTPGSLWEKAFQLLDSDTQRGLGPSKTNRRDVLSAVLQEVEKARDLALRKRWKFTKPNGDVVIVRDMMEKIAGWVQRFRETADVAVQYDPAHAALPWAAFRFLLQTTVSEAQVFSAVATDLEDIARRLARYRMIEKLHVGGKQSEIDMEVERALIRLYAEILVHLSYAVRFYSKRTITRALKSPFRTVKEDRKEELQNREHEVNQLTTFADADIIRSLDGTFKRFSMHASKLLSEDEFNELASWLSVAPYYSHHQFIAESRLAGVGQWLLNHQDYTQWLTSSSSCLFYLYGFPGSGKSTLCSVVVDTMISAAGNDPCASPLGYFYCANPEFEKARRSCDDVLRTILFQLCIDPSSRKTVKQFLCSECERQMARSPAGRFDMMKLRTTDCVRLILELAEEDPITIIIDGLDSIDDNDRYTLVKALDDIVSQADNVVKIFVTSRSSSQAAMIPTAAFKIQITPESTRHDMEAFVKHQIDSALAAKLLLGGVIRFDTHKVLEEALLEGAGEMKMLCIGVRPTNARFLWVKLCMERICRETVEGDVLSALRNKLPESIDHLYQSSLDRISRAGNEARGLAMKALSWVLHMREPLTQSALLAALESGQDPTLDAAQLMNICHNLVILDTQCNVMRFSHQSVQDFLKGHESFAPRTAHNLLASICIEACSRGPVSEHALAIPSDDFYVYAAMYWPVHSKMAQDLCTSGPSPDDASLTQNIISFMFDEDRVTTLSFKLWIEAVGDIVASLQRSHEMLPALSAISESENRFLFVLSTFGLDDALRMVLSQIDSIDTNERNEIGYTPLYLASTFGHTSTVAILATYGTRLNIECGKFGSPLHGACFNGHLQVVEKLLELGADTSCGSNFNTALQAALRGGQEDVAVHLVDHGVAITNEEAYEEAMQGAAWVGFVRLIHLLESSKFDTLKRESKDKLKKRLLKAIQGGQVEVLRRYFRRNIGTDVLIPPDAVAVAALYNHEDLVEFLLDQKMDVEVEGAFGSPLRTAALLNYRPIVRLLLEKGANINAFGAFGDALQAAGLKGHDSLLRLLIEEGANVNQQTGFYGSALQAAAYHGRLRSVELLLNAKAHIHQAEFSKDAFHAAAAGGQEDVIALMLRRGYTYQPELLRQTCAHPGPPPRYVCLWTAEVPRRQHSRRRVHKHDTNTEFYDVQKARKPLIDYEVIIGEGHGESETTHSIKQQASQLQDEAAKMSGSLQAAAFAGHLNTVRLLLEHKDTLGISSREIKLAVEAAAEAGHLSIIQHLIKATKSEEEVHDHIRGMVNRGHAAHQTDVVNFALALASQHLSPDECSRLQETTCTAAETYKTTGRSEEKLYSSFFKSCEAGDVHLMSVILETGDQELLSVRDVEGGLHLCALHSNLAVAQMLLDEPLLQNPNLVFAEEVFVTAAASGSTAYMKLVLRYWPQLLLSSGTTALSHALVKSSENGHIDVVRYLVLDLDVDVNTVLHDKHFDLNWIDGAATGLEFFMHQISGGPRHRAIGPRIEVDYGTVIPKISPLQAVIRGLVKFDPETDLDRNDLVSMHQRHSPPHAEQDQQEQNLAFLLEKGSDPNDLGGQTVYPMQLAAKHGSEYIVDLLISAGADVNVEGHDKNSFSDRSPLGDSHLGSTNIKNALFAAAGRELSALSIVRKLVAAGANIPRRLEEQHNLLEQALRYFHGDNIPGSQTYGLYRSTDGKFIVTPSLEYLFTEGCAGVLLFLLAQMPHVRTTNIQWGLVLQMAAFIGDLKAVDLLVSRGANVNSIGYFYGTALQAASSSGHDKVVQSLLDAGANVNLIAGRWETPLRGSLVSGHEQSVKILLQSGARVDIEIPSSQNNSGAQSWKEAQTDLQLGVATKDAKIVKHLLSKGADPIIDPQEGQYPLIMASGNGSVAIVQDLIQAGAPVNIHGKKRRGYKHLQAGDASPIHAAIAHGSLDVVEVLLENGANIDLNIQESGTPLTIAAAEGQASIIRHLLMVGAKDSNSRAFRKAIENNHVETVRILLEEGAQVMGMLSVACERGHIEIIELLVESITDSGSLEAALDEAFAVEGLKNSVVQVLLCYAAPTAQRFLNVSAVGSPYSVKSMLEQGNIDVNTPTEDGGNLPLQVAALHLNSEAVQVLLEAGAHTECTSVEHGPPLISALEACAAWILCREKDERLKTIVNSLALPEALKPSNHWHLGQRHYTSQSRSFQLKCEAIVELLIDHEANIADVGRPLGSPLHLACLLGSSPMVEKLIQRGCDLDATAGHFEKPIFSAIRGQNTDIVLILLKHMPTPNYIHTEYSTPLHYACAVGDAASVRTLLECGADADISNQLGHTPLTIALLNPISQYVPGRRQKETSLDAILSTVRSLRISDHDVVAVAQSWTFNPEQTIPQLLNLDRSTVFHEDTMCHMLSSQSYADILGSQSYPNILGSQSYAAAGAIKLLMSRMGGIGVTNRMLKCVSSEKALKALLDCTPGRKVTTDVLLAQENVACMELLLKFDRAAPATQEILLRALELYDFKGDTKISVLAELFKRNPELCVTQNMLQAADYAALLEILLSHFRPVAGISEDTLDKIITSTHWQGQEILRLLLKHDPSIQVSDKIVLQSLKHSSSPFDALELLLDHQPSIVVTPEIFLLVWKKPREDSRLKVPKLLEKHGKRVIFTDEVRAAIDQAYQLTSETSKKERVYRLRASDEEQMSHPETYPIS</sequence>
<dbReference type="PROSITE" id="PS50088">
    <property type="entry name" value="ANK_REPEAT"/>
    <property type="match status" value="11"/>
</dbReference>
<feature type="repeat" description="ANK" evidence="3">
    <location>
        <begin position="2208"/>
        <end position="2237"/>
    </location>
</feature>
<dbReference type="PRINTS" id="PR01415">
    <property type="entry name" value="ANKYRIN"/>
</dbReference>
<dbReference type="SUPFAM" id="SSF52540">
    <property type="entry name" value="P-loop containing nucleoside triphosphate hydrolases"/>
    <property type="match status" value="1"/>
</dbReference>
<evidence type="ECO:0000259" key="5">
    <source>
        <dbReference type="Pfam" id="PF24883"/>
    </source>
</evidence>
<feature type="repeat" description="ANK" evidence="3">
    <location>
        <begin position="1760"/>
        <end position="1789"/>
    </location>
</feature>
<feature type="repeat" description="ANK" evidence="3">
    <location>
        <begin position="1570"/>
        <end position="1602"/>
    </location>
</feature>
<feature type="repeat" description="ANK" evidence="3">
    <location>
        <begin position="2090"/>
        <end position="2122"/>
    </location>
</feature>
<dbReference type="PANTHER" id="PTHR24198">
    <property type="entry name" value="ANKYRIN REPEAT AND PROTEIN KINASE DOMAIN-CONTAINING PROTEIN"/>
    <property type="match status" value="1"/>
</dbReference>
<dbReference type="InterPro" id="IPR056884">
    <property type="entry name" value="NPHP3-like_N"/>
</dbReference>
<keyword evidence="1" id="KW-0677">Repeat</keyword>
<dbReference type="Gene3D" id="3.40.50.300">
    <property type="entry name" value="P-loop containing nucleotide triphosphate hydrolases"/>
    <property type="match status" value="1"/>
</dbReference>
<dbReference type="Gene3D" id="1.25.40.20">
    <property type="entry name" value="Ankyrin repeat-containing domain"/>
    <property type="match status" value="8"/>
</dbReference>
<name>A0A8H3WBF0_9PEZI</name>
<feature type="repeat" description="ANK" evidence="3">
    <location>
        <begin position="1030"/>
        <end position="1058"/>
    </location>
</feature>
<evidence type="ECO:0000256" key="3">
    <source>
        <dbReference type="PROSITE-ProRule" id="PRU00023"/>
    </source>
</evidence>
<feature type="repeat" description="ANK" evidence="3">
    <location>
        <begin position="1911"/>
        <end position="1943"/>
    </location>
</feature>
<dbReference type="InterPro" id="IPR056125">
    <property type="entry name" value="DUF7708"/>
</dbReference>
<dbReference type="Proteomes" id="UP000434172">
    <property type="component" value="Unassembled WGS sequence"/>
</dbReference>
<dbReference type="InterPro" id="IPR027417">
    <property type="entry name" value="P-loop_NTPase"/>
</dbReference>
<dbReference type="Pfam" id="PF24883">
    <property type="entry name" value="NPHP3_N"/>
    <property type="match status" value="1"/>
</dbReference>
<feature type="domain" description="Nephrocystin 3-like N-terminal" evidence="5">
    <location>
        <begin position="269"/>
        <end position="447"/>
    </location>
</feature>
<feature type="repeat" description="ANK" evidence="3">
    <location>
        <begin position="1868"/>
        <end position="1900"/>
    </location>
</feature>
<protein>
    <submittedName>
        <fullName evidence="6">Multiple ankyrin repeats single kh domain-containing protein</fullName>
    </submittedName>
</protein>
<feature type="repeat" description="ANK" evidence="3">
    <location>
        <begin position="997"/>
        <end position="1026"/>
    </location>
</feature>
<dbReference type="EMBL" id="WOWK01000059">
    <property type="protein sequence ID" value="KAF0322641.1"/>
    <property type="molecule type" value="Genomic_DNA"/>
</dbReference>
<feature type="domain" description="DUF7708" evidence="4">
    <location>
        <begin position="73"/>
        <end position="216"/>
    </location>
</feature>
<evidence type="ECO:0000313" key="6">
    <source>
        <dbReference type="EMBL" id="KAF0322641.1"/>
    </source>
</evidence>
<feature type="repeat" description="ANK" evidence="3">
    <location>
        <begin position="799"/>
        <end position="831"/>
    </location>
</feature>
<dbReference type="SUPFAM" id="SSF48403">
    <property type="entry name" value="Ankyrin repeat"/>
    <property type="match status" value="5"/>
</dbReference>
<reference evidence="6 7" key="1">
    <citation type="submission" date="2019-12" db="EMBL/GenBank/DDBJ databases">
        <title>A genome sequence resource for the geographically widespread anthracnose pathogen Colletotrichum asianum.</title>
        <authorList>
            <person name="Meng Y."/>
        </authorList>
    </citation>
    <scope>NUCLEOTIDE SEQUENCE [LARGE SCALE GENOMIC DNA]</scope>
    <source>
        <strain evidence="6 7">ICMP 18580</strain>
    </source>
</reference>
<evidence type="ECO:0000313" key="7">
    <source>
        <dbReference type="Proteomes" id="UP000434172"/>
    </source>
</evidence>
<dbReference type="Pfam" id="PF24809">
    <property type="entry name" value="DUF7708"/>
    <property type="match status" value="1"/>
</dbReference>
<feature type="repeat" description="ANK" evidence="3">
    <location>
        <begin position="2271"/>
        <end position="2303"/>
    </location>
</feature>
<evidence type="ECO:0000259" key="4">
    <source>
        <dbReference type="Pfam" id="PF24809"/>
    </source>
</evidence>
<keyword evidence="2 3" id="KW-0040">ANK repeat</keyword>
<accession>A0A8H3WBF0</accession>
<dbReference type="PROSITE" id="PS50297">
    <property type="entry name" value="ANK_REP_REGION"/>
    <property type="match status" value="10"/>
</dbReference>
<comment type="caution">
    <text evidence="6">The sequence shown here is derived from an EMBL/GenBank/DDBJ whole genome shotgun (WGS) entry which is preliminary data.</text>
</comment>
<dbReference type="InterPro" id="IPR036770">
    <property type="entry name" value="Ankyrin_rpt-contain_sf"/>
</dbReference>
<dbReference type="Pfam" id="PF00023">
    <property type="entry name" value="Ank"/>
    <property type="match status" value="1"/>
</dbReference>
<gene>
    <name evidence="6" type="ORF">GQ607_010098</name>
</gene>
<dbReference type="Pfam" id="PF13606">
    <property type="entry name" value="Ank_3"/>
    <property type="match status" value="1"/>
</dbReference>
<evidence type="ECO:0000256" key="2">
    <source>
        <dbReference type="ARBA" id="ARBA00023043"/>
    </source>
</evidence>
<dbReference type="PANTHER" id="PTHR24198:SF165">
    <property type="entry name" value="ANKYRIN REPEAT-CONTAINING PROTEIN-RELATED"/>
    <property type="match status" value="1"/>
</dbReference>
<evidence type="ECO:0000256" key="1">
    <source>
        <dbReference type="ARBA" id="ARBA00022737"/>
    </source>
</evidence>
<proteinExistence type="predicted"/>
<dbReference type="InterPro" id="IPR002110">
    <property type="entry name" value="Ankyrin_rpt"/>
</dbReference>